<dbReference type="AlphaFoldDB" id="A0AA38ISF6"/>
<protein>
    <submittedName>
        <fullName evidence="1">Uncharacterized protein</fullName>
    </submittedName>
</protein>
<accession>A0AA38ISF6</accession>
<evidence type="ECO:0000313" key="1">
    <source>
        <dbReference type="EMBL" id="KAJ3659277.1"/>
    </source>
</evidence>
<keyword evidence="2" id="KW-1185">Reference proteome</keyword>
<proteinExistence type="predicted"/>
<sequence length="159" mass="18455">MGQHCDEFCKYLACPMLQAGGVCVQDTIHIATKLRNRLLKTSAKRFDKKKEQKMILGQNEITVEDLFSLVEDLPKSKHLLSKSDLDVRDKMNYYKSVEKIITSNIINLLKERHAQATAYYLEMIQNCVTSYISKDLTPMERIFQNMGSRFFLSSMEVIY</sequence>
<reference evidence="1" key="1">
    <citation type="journal article" date="2023" name="G3 (Bethesda)">
        <title>Whole genome assemblies of Zophobas morio and Tenebrio molitor.</title>
        <authorList>
            <person name="Kaur S."/>
            <person name="Stinson S.A."/>
            <person name="diCenzo G.C."/>
        </authorList>
    </citation>
    <scope>NUCLEOTIDE SEQUENCE</scope>
    <source>
        <strain evidence="1">QUZm001</strain>
    </source>
</reference>
<organism evidence="1 2">
    <name type="scientific">Zophobas morio</name>
    <dbReference type="NCBI Taxonomy" id="2755281"/>
    <lineage>
        <taxon>Eukaryota</taxon>
        <taxon>Metazoa</taxon>
        <taxon>Ecdysozoa</taxon>
        <taxon>Arthropoda</taxon>
        <taxon>Hexapoda</taxon>
        <taxon>Insecta</taxon>
        <taxon>Pterygota</taxon>
        <taxon>Neoptera</taxon>
        <taxon>Endopterygota</taxon>
        <taxon>Coleoptera</taxon>
        <taxon>Polyphaga</taxon>
        <taxon>Cucujiformia</taxon>
        <taxon>Tenebrionidae</taxon>
        <taxon>Zophobas</taxon>
    </lineage>
</organism>
<dbReference type="Proteomes" id="UP001168821">
    <property type="component" value="Unassembled WGS sequence"/>
</dbReference>
<name>A0AA38ISF6_9CUCU</name>
<dbReference type="EMBL" id="JALNTZ010000003">
    <property type="protein sequence ID" value="KAJ3659277.1"/>
    <property type="molecule type" value="Genomic_DNA"/>
</dbReference>
<gene>
    <name evidence="1" type="ORF">Zmor_010974</name>
</gene>
<evidence type="ECO:0000313" key="2">
    <source>
        <dbReference type="Proteomes" id="UP001168821"/>
    </source>
</evidence>
<comment type="caution">
    <text evidence="1">The sequence shown here is derived from an EMBL/GenBank/DDBJ whole genome shotgun (WGS) entry which is preliminary data.</text>
</comment>